<dbReference type="STRING" id="1073423.SAMN04488700_0110"/>
<dbReference type="AlphaFoldDB" id="A0A1X7MNH6"/>
<dbReference type="EMBL" id="FXBJ01000002">
    <property type="protein sequence ID" value="SMH26399.1"/>
    <property type="molecule type" value="Genomic_DNA"/>
</dbReference>
<feature type="region of interest" description="Disordered" evidence="1">
    <location>
        <begin position="186"/>
        <end position="300"/>
    </location>
</feature>
<feature type="compositionally biased region" description="Basic and acidic residues" evidence="1">
    <location>
        <begin position="215"/>
        <end position="232"/>
    </location>
</feature>
<dbReference type="RefSeq" id="WP_085558497.1">
    <property type="nucleotide sequence ID" value="NZ_FOAH01000011.1"/>
</dbReference>
<name>A0A1X7MNH6_9LACT</name>
<feature type="compositionally biased region" description="Basic and acidic residues" evidence="1">
    <location>
        <begin position="250"/>
        <end position="282"/>
    </location>
</feature>
<feature type="compositionally biased region" description="Polar residues" evidence="1">
    <location>
        <begin position="1"/>
        <end position="10"/>
    </location>
</feature>
<dbReference type="InterPro" id="IPR009370">
    <property type="entry name" value="YutD-like"/>
</dbReference>
<dbReference type="Proteomes" id="UP000193435">
    <property type="component" value="Unassembled WGS sequence"/>
</dbReference>
<dbReference type="OrthoDB" id="1650379at2"/>
<protein>
    <submittedName>
        <fullName evidence="2">Uncharacterized protein YutD</fullName>
    </submittedName>
</protein>
<gene>
    <name evidence="2" type="ORF">SAMN04488700_0110</name>
</gene>
<evidence type="ECO:0000313" key="3">
    <source>
        <dbReference type="Proteomes" id="UP000193435"/>
    </source>
</evidence>
<feature type="compositionally biased region" description="Basic and acidic residues" evidence="1">
    <location>
        <begin position="186"/>
        <end position="198"/>
    </location>
</feature>
<evidence type="ECO:0000256" key="1">
    <source>
        <dbReference type="SAM" id="MobiDB-lite"/>
    </source>
</evidence>
<feature type="compositionally biased region" description="Basic and acidic residues" evidence="1">
    <location>
        <begin position="291"/>
        <end position="300"/>
    </location>
</feature>
<keyword evidence="3" id="KW-1185">Reference proteome</keyword>
<proteinExistence type="predicted"/>
<organism evidence="2 3">
    <name type="scientific">Carnobacterium iners</name>
    <dbReference type="NCBI Taxonomy" id="1073423"/>
    <lineage>
        <taxon>Bacteria</taxon>
        <taxon>Bacillati</taxon>
        <taxon>Bacillota</taxon>
        <taxon>Bacilli</taxon>
        <taxon>Lactobacillales</taxon>
        <taxon>Carnobacteriaceae</taxon>
        <taxon>Carnobacterium</taxon>
    </lineage>
</organism>
<feature type="compositionally biased region" description="Basic residues" evidence="1">
    <location>
        <begin position="46"/>
        <end position="58"/>
    </location>
</feature>
<evidence type="ECO:0000313" key="2">
    <source>
        <dbReference type="EMBL" id="SMH26399.1"/>
    </source>
</evidence>
<feature type="compositionally biased region" description="Basic and acidic residues" evidence="1">
    <location>
        <begin position="11"/>
        <end position="20"/>
    </location>
</feature>
<dbReference type="Pfam" id="PF06265">
    <property type="entry name" value="YutD-like"/>
    <property type="match status" value="1"/>
</dbReference>
<feature type="compositionally biased region" description="Basic and acidic residues" evidence="1">
    <location>
        <begin position="29"/>
        <end position="45"/>
    </location>
</feature>
<feature type="compositionally biased region" description="Basic residues" evidence="1">
    <location>
        <begin position="239"/>
        <end position="249"/>
    </location>
</feature>
<dbReference type="InterPro" id="IPR038141">
    <property type="entry name" value="YutD-like_sf"/>
</dbReference>
<dbReference type="Gene3D" id="3.50.4.20">
    <property type="match status" value="1"/>
</dbReference>
<reference evidence="2 3" key="1">
    <citation type="submission" date="2017-04" db="EMBL/GenBank/DDBJ databases">
        <authorList>
            <person name="Afonso C.L."/>
            <person name="Miller P.J."/>
            <person name="Scott M.A."/>
            <person name="Spackman E."/>
            <person name="Goraichik I."/>
            <person name="Dimitrov K.M."/>
            <person name="Suarez D.L."/>
            <person name="Swayne D.E."/>
        </authorList>
    </citation>
    <scope>NUCLEOTIDE SEQUENCE [LARGE SCALE GENOMIC DNA]</scope>
    <source>
        <strain evidence="2 3">LMG26642</strain>
    </source>
</reference>
<feature type="region of interest" description="Disordered" evidence="1">
    <location>
        <begin position="1"/>
        <end position="64"/>
    </location>
</feature>
<accession>A0A1X7MNH6</accession>
<sequence length="300" mass="35429">MPGNEVNQSEQIDKTKEQTLENKSNGKTVKNDEYKKARKQPTRESHSKKRIPSRKRTTEKKETMALGSALQLESELTGEKIEQLVYRIDATMITIDGIKYEIVKDYKEAFDGERLGERYSEILDKYDYIVADWGFEQLRLKGFYDNRNRKVPQDQRINNLEDYLYEYCNFGCPYFVVQRLEAKKNKPKKEAAEKIEKPIRRKRNQKNKNSTNQKQEAKEQTTRADVEKDKKQAPLSSKTKSRPKPKPKPKRDFVKKEIKTTPIEKKQVQESETFKPKNEANGKRHFSIRRKISETDKEKE</sequence>